<proteinExistence type="predicted"/>
<dbReference type="EMBL" id="KI913118">
    <property type="protein sequence ID" value="ETV85435.1"/>
    <property type="molecule type" value="Genomic_DNA"/>
</dbReference>
<name>W4H0A5_APHAT</name>
<sequence length="152" mass="16593">MSRTPSRSHCCNLASCAWMRWPTVASSDSASATMNDDKSTSPCNARHLVSMRLASRYFCHTSVQVCAHASVLGLLYTGRGGLSSFFRVGCFADPPRPSSDSAFRFLPWDVSISFLDIAPSVASLGYFLTKLFSSADRCSGFRRVLSAHSSFE</sequence>
<protein>
    <submittedName>
        <fullName evidence="1">Uncharacterized protein</fullName>
    </submittedName>
</protein>
<dbReference type="GeneID" id="20805170"/>
<reference evidence="1" key="1">
    <citation type="submission" date="2013-12" db="EMBL/GenBank/DDBJ databases">
        <title>The Genome Sequence of Aphanomyces astaci APO3.</title>
        <authorList>
            <consortium name="The Broad Institute Genomics Platform"/>
            <person name="Russ C."/>
            <person name="Tyler B."/>
            <person name="van West P."/>
            <person name="Dieguez-Uribeondo J."/>
            <person name="Young S.K."/>
            <person name="Zeng Q."/>
            <person name="Gargeya S."/>
            <person name="Fitzgerald M."/>
            <person name="Abouelleil A."/>
            <person name="Alvarado L."/>
            <person name="Chapman S.B."/>
            <person name="Gainer-Dewar J."/>
            <person name="Goldberg J."/>
            <person name="Griggs A."/>
            <person name="Gujja S."/>
            <person name="Hansen M."/>
            <person name="Howarth C."/>
            <person name="Imamovic A."/>
            <person name="Ireland A."/>
            <person name="Larimer J."/>
            <person name="McCowan C."/>
            <person name="Murphy C."/>
            <person name="Pearson M."/>
            <person name="Poon T.W."/>
            <person name="Priest M."/>
            <person name="Roberts A."/>
            <person name="Saif S."/>
            <person name="Shea T."/>
            <person name="Sykes S."/>
            <person name="Wortman J."/>
            <person name="Nusbaum C."/>
            <person name="Birren B."/>
        </authorList>
    </citation>
    <scope>NUCLEOTIDE SEQUENCE [LARGE SCALE GENOMIC DNA]</scope>
    <source>
        <strain evidence="1">APO3</strain>
    </source>
</reference>
<dbReference type="AlphaFoldDB" id="W4H0A5"/>
<accession>W4H0A5</accession>
<evidence type="ECO:0000313" key="1">
    <source>
        <dbReference type="EMBL" id="ETV85435.1"/>
    </source>
</evidence>
<dbReference type="VEuPathDB" id="FungiDB:H257_03174"/>
<organism evidence="1">
    <name type="scientific">Aphanomyces astaci</name>
    <name type="common">Crayfish plague agent</name>
    <dbReference type="NCBI Taxonomy" id="112090"/>
    <lineage>
        <taxon>Eukaryota</taxon>
        <taxon>Sar</taxon>
        <taxon>Stramenopiles</taxon>
        <taxon>Oomycota</taxon>
        <taxon>Saprolegniomycetes</taxon>
        <taxon>Saprolegniales</taxon>
        <taxon>Verrucalvaceae</taxon>
        <taxon>Aphanomyces</taxon>
    </lineage>
</organism>
<dbReference type="RefSeq" id="XP_009825453.1">
    <property type="nucleotide sequence ID" value="XM_009827151.1"/>
</dbReference>
<gene>
    <name evidence="1" type="ORF">H257_03174</name>
</gene>